<feature type="region of interest" description="Disordered" evidence="1">
    <location>
        <begin position="940"/>
        <end position="961"/>
    </location>
</feature>
<dbReference type="Proteomes" id="UP000799324">
    <property type="component" value="Unassembled WGS sequence"/>
</dbReference>
<dbReference type="PANTHER" id="PTHR37015:SF2">
    <property type="entry name" value="REVERSE TRANSCRIPTASE DOMAIN-CONTAINING PROTEIN"/>
    <property type="match status" value="1"/>
</dbReference>
<dbReference type="OrthoDB" id="74545at2759"/>
<reference evidence="2" key="1">
    <citation type="journal article" date="2020" name="Stud. Mycol.">
        <title>101 Dothideomycetes genomes: a test case for predicting lifestyles and emergence of pathogens.</title>
        <authorList>
            <person name="Haridas S."/>
            <person name="Albert R."/>
            <person name="Binder M."/>
            <person name="Bloem J."/>
            <person name="Labutti K."/>
            <person name="Salamov A."/>
            <person name="Andreopoulos B."/>
            <person name="Baker S."/>
            <person name="Barry K."/>
            <person name="Bills G."/>
            <person name="Bluhm B."/>
            <person name="Cannon C."/>
            <person name="Castanera R."/>
            <person name="Culley D."/>
            <person name="Daum C."/>
            <person name="Ezra D."/>
            <person name="Gonzalez J."/>
            <person name="Henrissat B."/>
            <person name="Kuo A."/>
            <person name="Liang C."/>
            <person name="Lipzen A."/>
            <person name="Lutzoni F."/>
            <person name="Magnuson J."/>
            <person name="Mondo S."/>
            <person name="Nolan M."/>
            <person name="Ohm R."/>
            <person name="Pangilinan J."/>
            <person name="Park H.-J."/>
            <person name="Ramirez L."/>
            <person name="Alfaro M."/>
            <person name="Sun H."/>
            <person name="Tritt A."/>
            <person name="Yoshinaga Y."/>
            <person name="Zwiers L.-H."/>
            <person name="Turgeon B."/>
            <person name="Goodwin S."/>
            <person name="Spatafora J."/>
            <person name="Crous P."/>
            <person name="Grigoriev I."/>
        </authorList>
    </citation>
    <scope>NUCLEOTIDE SEQUENCE</scope>
    <source>
        <strain evidence="2">CBS 122681</strain>
    </source>
</reference>
<evidence type="ECO:0000313" key="2">
    <source>
        <dbReference type="EMBL" id="KAF2649673.1"/>
    </source>
</evidence>
<evidence type="ECO:0000256" key="1">
    <source>
        <dbReference type="SAM" id="MobiDB-lite"/>
    </source>
</evidence>
<feature type="compositionally biased region" description="Acidic residues" evidence="1">
    <location>
        <begin position="942"/>
        <end position="961"/>
    </location>
</feature>
<gene>
    <name evidence="2" type="ORF">K491DRAFT_697913</name>
</gene>
<dbReference type="AlphaFoldDB" id="A0A6A6SSX5"/>
<organism evidence="2 3">
    <name type="scientific">Lophiostoma macrostomum CBS 122681</name>
    <dbReference type="NCBI Taxonomy" id="1314788"/>
    <lineage>
        <taxon>Eukaryota</taxon>
        <taxon>Fungi</taxon>
        <taxon>Dikarya</taxon>
        <taxon>Ascomycota</taxon>
        <taxon>Pezizomycotina</taxon>
        <taxon>Dothideomycetes</taxon>
        <taxon>Pleosporomycetidae</taxon>
        <taxon>Pleosporales</taxon>
        <taxon>Lophiostomataceae</taxon>
        <taxon>Lophiostoma</taxon>
    </lineage>
</organism>
<keyword evidence="3" id="KW-1185">Reference proteome</keyword>
<dbReference type="EMBL" id="MU004483">
    <property type="protein sequence ID" value="KAF2649673.1"/>
    <property type="molecule type" value="Genomic_DNA"/>
</dbReference>
<name>A0A6A6SSX5_9PLEO</name>
<sequence>MAVLSSPTISPVLKEVAELKMEELNREKEAFRNRYHGNPAILAAGNNTQKRVAALLGEIKKLDPVLEDDDDLSTLTRYIEQAEHDSSISEAKLLRWEKKLLNKPMLRAHQLDVSSFHVELLREYIHANDSPNQLSARQEGAILDDDFELVESELEAVFEKFERNTFMSPSVETKQLEGYITSLFEDDESKAAISRLREDIEEAADDALDGTVEVDEEAIEWCIRDLLTKDTLGEEERRSLRSYLDSPQAIRELKGILNMKLVRHWNWKEAKGGLPVIARQDSDGKYCMTVVETVIDALYLHTVAIGWSIRLRKYLTDLVKKPAVWMRNTLPSREDMHKRDFYILAKSGRKPRAPPAAVCTICHGPPLAGPPLPPPGIIDMSPPPPPMALWEPPPPPPVYHAPYRSSNKKTRREFISAGPSFGANLNEERFRDYMTNFFLSRLPKCYNPRPEVSPALDTQANLITFLVTELRLREGLHDGDVRLLKASVVDFASGLPHQTALVLLKFIGVPELWLEFFERFLQAPLNMGPLIRGTSDQILQRTNGVPDGHGMEVFLEELIMFFLDFAVHKKTGGYLYRLGGECYFVGSDEQCKETKAQIISFAHAMCLSMTITEPAGEGSVSIGHLNLGFDETVKIEINNDLVDSQARRVAKQLSKRSTVLEWVRTWNHTMGSYAAHLFGPLASVMGTSHLQAVQAAYTRMFDIIFGSSNLTDHVKRLLLTHFPHSLRDPPFHLEPLIYLPSAYGGLGVKNPFITLNLARDVSEDPTAIVREFLDEEKAHYKKAKAHFDGFTAEVRARKISNLFEDKQDRIDAALGPGRDLTAFMTFEEFTKHREAIPYPYVPLPLPPAPMTSYTPIPSLVQTYKSLLEEPVDHVNGSERVMQSTRSLAGKNGMKKWFSLSGEERWVLQMYEDECFERYGGMEIWYGEAVPLELLRVVRGEDMGEEDNDDDDEGSDSDVTEV</sequence>
<dbReference type="PANTHER" id="PTHR37015">
    <property type="entry name" value="REVERSE TRANSCRIPTASE DOMAIN-CONTAINING PROTEIN"/>
    <property type="match status" value="1"/>
</dbReference>
<evidence type="ECO:0000313" key="3">
    <source>
        <dbReference type="Proteomes" id="UP000799324"/>
    </source>
</evidence>
<accession>A0A6A6SSX5</accession>
<protein>
    <submittedName>
        <fullName evidence="2">Uncharacterized protein</fullName>
    </submittedName>
</protein>
<proteinExistence type="predicted"/>